<keyword evidence="1" id="KW-0378">Hydrolase</keyword>
<keyword evidence="2" id="KW-1185">Reference proteome</keyword>
<dbReference type="Pfam" id="PF06839">
    <property type="entry name" value="Zn_ribbon_GRF"/>
    <property type="match status" value="2"/>
</dbReference>
<keyword evidence="1" id="KW-0540">Nuclease</keyword>
<comment type="caution">
    <text evidence="1">The sequence shown here is derived from an EMBL/GenBank/DDBJ whole genome shotgun (WGS) entry which is preliminary data.</text>
</comment>
<accession>A0A6S7K252</accession>
<proteinExistence type="predicted"/>
<dbReference type="AlphaFoldDB" id="A0A6S7K252"/>
<dbReference type="Proteomes" id="UP001152795">
    <property type="component" value="Unassembled WGS sequence"/>
</dbReference>
<dbReference type="GO" id="GO:0004519">
    <property type="term" value="F:endonuclease activity"/>
    <property type="evidence" value="ECO:0007669"/>
    <property type="project" value="UniProtKB-KW"/>
</dbReference>
<keyword evidence="1" id="KW-0255">Endonuclease</keyword>
<dbReference type="PROSITE" id="PS51999">
    <property type="entry name" value="ZF_GRF"/>
    <property type="match status" value="2"/>
</dbReference>
<dbReference type="OrthoDB" id="498125at2759"/>
<dbReference type="GO" id="GO:0008270">
    <property type="term" value="F:zinc ion binding"/>
    <property type="evidence" value="ECO:0007669"/>
    <property type="project" value="InterPro"/>
</dbReference>
<dbReference type="InterPro" id="IPR010666">
    <property type="entry name" value="Znf_GRF"/>
</dbReference>
<name>A0A6S7K252_PARCT</name>
<evidence type="ECO:0000313" key="1">
    <source>
        <dbReference type="EMBL" id="CAB4015588.1"/>
    </source>
</evidence>
<dbReference type="EMBL" id="CACRXK020008773">
    <property type="protein sequence ID" value="CAB4015588.1"/>
    <property type="molecule type" value="Genomic_DNA"/>
</dbReference>
<reference evidence="1" key="1">
    <citation type="submission" date="2020-04" db="EMBL/GenBank/DDBJ databases">
        <authorList>
            <person name="Alioto T."/>
            <person name="Alioto T."/>
            <person name="Gomez Garrido J."/>
        </authorList>
    </citation>
    <scope>NUCLEOTIDE SEQUENCE</scope>
    <source>
        <strain evidence="1">A484AB</strain>
    </source>
</reference>
<protein>
    <submittedName>
        <fullName evidence="1">Endonuclease 8-like 3</fullName>
    </submittedName>
</protein>
<gene>
    <name evidence="1" type="ORF">PACLA_8A070453</name>
</gene>
<evidence type="ECO:0000313" key="2">
    <source>
        <dbReference type="Proteomes" id="UP001152795"/>
    </source>
</evidence>
<sequence>MECLHGKSESTSTTSNGSFWFCGQNPSCHFFCSEEDSYRFEKAIIAWKSAGAHQPQCHEHHKLARMRIVKDPMKEDYGRPFFVCSHRENPCSFWQWGDVAETVRPNCRHGFPCCMRKVKKEGLNKDRTFFCCPNGKDNSFSYSEWTPSEEDIPICPCFEVNFSMPPSYNTIKRTGERFTSRCGDRMKAFKEHLENKSKDNLTNTFENMKFHLLVLAAVFSMDIICDELKQNNVDIDKETLSYHINAILNKNHVLYEAARVQSLTVNLSRFYKEIKVTNFGRFIAYSALVYRASDSLNEETIR</sequence>
<organism evidence="1 2">
    <name type="scientific">Paramuricea clavata</name>
    <name type="common">Red gorgonian</name>
    <name type="synonym">Violescent sea-whip</name>
    <dbReference type="NCBI Taxonomy" id="317549"/>
    <lineage>
        <taxon>Eukaryota</taxon>
        <taxon>Metazoa</taxon>
        <taxon>Cnidaria</taxon>
        <taxon>Anthozoa</taxon>
        <taxon>Octocorallia</taxon>
        <taxon>Malacalcyonacea</taxon>
        <taxon>Plexauridae</taxon>
        <taxon>Paramuricea</taxon>
    </lineage>
</organism>